<reference evidence="4" key="1">
    <citation type="submission" date="2016-11" db="EMBL/GenBank/DDBJ databases">
        <title>Halolamina sediminis sp. nov., an extremely halophilic archaeon isolated from solar salt.</title>
        <authorList>
            <person name="Koh H.-W."/>
            <person name="Rani S."/>
            <person name="Park S.-J."/>
        </authorList>
    </citation>
    <scope>NUCLEOTIDE SEQUENCE [LARGE SCALE GENOMIC DNA]</scope>
    <source>
        <strain evidence="4">Hb3</strain>
    </source>
</reference>
<proteinExistence type="predicted"/>
<dbReference type="KEGG" id="hsi:BOX17_11130"/>
<dbReference type="PANTHER" id="PTHR41532">
    <property type="entry name" value="FIXS PROTEIN"/>
    <property type="match status" value="1"/>
</dbReference>
<gene>
    <name evidence="3" type="ORF">BOX17_11130</name>
</gene>
<organism evidence="3 4">
    <name type="scientific">Halomonas aestuarii</name>
    <dbReference type="NCBI Taxonomy" id="1897729"/>
    <lineage>
        <taxon>Bacteria</taxon>
        <taxon>Pseudomonadati</taxon>
        <taxon>Pseudomonadota</taxon>
        <taxon>Gammaproteobacteria</taxon>
        <taxon>Oceanospirillales</taxon>
        <taxon>Halomonadaceae</taxon>
        <taxon>Halomonas</taxon>
    </lineage>
</organism>
<dbReference type="InterPro" id="IPR004714">
    <property type="entry name" value="Cyt_oxidase_maturation_cbb3"/>
</dbReference>
<evidence type="ECO:0000313" key="4">
    <source>
        <dbReference type="Proteomes" id="UP000181985"/>
    </source>
</evidence>
<dbReference type="PANTHER" id="PTHR41532:SF1">
    <property type="entry name" value="FIXS PROTEIN"/>
    <property type="match status" value="1"/>
</dbReference>
<dbReference type="RefSeq" id="WP_071944590.1">
    <property type="nucleotide sequence ID" value="NZ_CP018139.1"/>
</dbReference>
<keyword evidence="2" id="KW-0812">Transmembrane</keyword>
<keyword evidence="4" id="KW-1185">Reference proteome</keyword>
<protein>
    <submittedName>
        <fullName evidence="3">Cytochrome oxidase maturation protein, cbb3-type</fullName>
    </submittedName>
</protein>
<evidence type="ECO:0000256" key="2">
    <source>
        <dbReference type="SAM" id="Phobius"/>
    </source>
</evidence>
<keyword evidence="2" id="KW-1133">Transmembrane helix</keyword>
<accession>A0A1J0VHE2</accession>
<evidence type="ECO:0000256" key="1">
    <source>
        <dbReference type="SAM" id="MobiDB-lite"/>
    </source>
</evidence>
<name>A0A1J0VHE2_9GAMM</name>
<dbReference type="EMBL" id="CP018139">
    <property type="protein sequence ID" value="APE31451.1"/>
    <property type="molecule type" value="Genomic_DNA"/>
</dbReference>
<dbReference type="Proteomes" id="UP000181985">
    <property type="component" value="Chromosome"/>
</dbReference>
<sequence length="70" mass="8204">MSILYLLIPLSLILLGLAVWAFFWAVKHDQFEDLEGPAYRILFDEDENDRPREPEASSEPDAPRDEDRRD</sequence>
<evidence type="ECO:0000313" key="3">
    <source>
        <dbReference type="EMBL" id="APE31451.1"/>
    </source>
</evidence>
<feature type="transmembrane region" description="Helical" evidence="2">
    <location>
        <begin position="6"/>
        <end position="26"/>
    </location>
</feature>
<feature type="region of interest" description="Disordered" evidence="1">
    <location>
        <begin position="45"/>
        <end position="70"/>
    </location>
</feature>
<dbReference type="AlphaFoldDB" id="A0A1J0VHE2"/>
<keyword evidence="2" id="KW-0472">Membrane</keyword>
<dbReference type="NCBIfam" id="TIGR00847">
    <property type="entry name" value="ccoS"/>
    <property type="match status" value="1"/>
</dbReference>
<dbReference type="Pfam" id="PF03597">
    <property type="entry name" value="FixS"/>
    <property type="match status" value="1"/>
</dbReference>
<feature type="compositionally biased region" description="Basic and acidic residues" evidence="1">
    <location>
        <begin position="49"/>
        <end position="70"/>
    </location>
</feature>